<evidence type="ECO:0000256" key="3">
    <source>
        <dbReference type="ARBA" id="ARBA00022692"/>
    </source>
</evidence>
<dbReference type="EMBL" id="BKCN01000005">
    <property type="protein sequence ID" value="GER03680.1"/>
    <property type="molecule type" value="Genomic_DNA"/>
</dbReference>
<keyword evidence="8" id="KW-1185">Reference proteome</keyword>
<dbReference type="GO" id="GO:0005886">
    <property type="term" value="C:plasma membrane"/>
    <property type="evidence" value="ECO:0007669"/>
    <property type="project" value="TreeGrafter"/>
</dbReference>
<evidence type="ECO:0000313" key="8">
    <source>
        <dbReference type="Proteomes" id="UP000324996"/>
    </source>
</evidence>
<dbReference type="Pfam" id="PF04241">
    <property type="entry name" value="DUF423"/>
    <property type="match status" value="1"/>
</dbReference>
<dbReference type="RefSeq" id="WP_042085937.1">
    <property type="nucleotide sequence ID" value="NZ_BKCN01000005.1"/>
</dbReference>
<comment type="similarity">
    <text evidence="2">Belongs to the UPF0382 family.</text>
</comment>
<evidence type="ECO:0000256" key="5">
    <source>
        <dbReference type="ARBA" id="ARBA00023136"/>
    </source>
</evidence>
<keyword evidence="5 6" id="KW-0472">Membrane</keyword>
<feature type="transmembrane region" description="Helical" evidence="6">
    <location>
        <begin position="74"/>
        <end position="93"/>
    </location>
</feature>
<protein>
    <submittedName>
        <fullName evidence="7">DUF423 domain-containing protein</fullName>
    </submittedName>
</protein>
<evidence type="ECO:0000256" key="4">
    <source>
        <dbReference type="ARBA" id="ARBA00022989"/>
    </source>
</evidence>
<comment type="subcellular location">
    <subcellularLocation>
        <location evidence="1">Membrane</location>
        <topology evidence="1">Multi-pass membrane protein</topology>
    </subcellularLocation>
</comment>
<organism evidence="7 8">
    <name type="scientific">Iodidimonas nitroreducens</name>
    <dbReference type="NCBI Taxonomy" id="1236968"/>
    <lineage>
        <taxon>Bacteria</taxon>
        <taxon>Pseudomonadati</taxon>
        <taxon>Pseudomonadota</taxon>
        <taxon>Alphaproteobacteria</taxon>
        <taxon>Iodidimonadales</taxon>
        <taxon>Iodidimonadaceae</taxon>
        <taxon>Iodidimonas</taxon>
    </lineage>
</organism>
<comment type="caution">
    <text evidence="7">The sequence shown here is derived from an EMBL/GenBank/DDBJ whole genome shotgun (WGS) entry which is preliminary data.</text>
</comment>
<dbReference type="PANTHER" id="PTHR43461:SF1">
    <property type="entry name" value="TRANSMEMBRANE PROTEIN 256"/>
    <property type="match status" value="1"/>
</dbReference>
<dbReference type="Proteomes" id="UP000324996">
    <property type="component" value="Unassembled WGS sequence"/>
</dbReference>
<feature type="transmembrane region" description="Helical" evidence="6">
    <location>
        <begin position="99"/>
        <end position="123"/>
    </location>
</feature>
<accession>A0A5A7N8F7</accession>
<keyword evidence="4 6" id="KW-1133">Transmembrane helix</keyword>
<reference evidence="7 8" key="1">
    <citation type="submission" date="2019-09" db="EMBL/GenBank/DDBJ databases">
        <title>NBRP : Genome information of microbial organism related human and environment.</title>
        <authorList>
            <person name="Hattori M."/>
            <person name="Oshima K."/>
            <person name="Inaba H."/>
            <person name="Suda W."/>
            <person name="Sakamoto M."/>
            <person name="Iino T."/>
            <person name="Kitahara M."/>
            <person name="Oshida Y."/>
            <person name="Iida T."/>
            <person name="Kudo T."/>
            <person name="Itoh T."/>
            <person name="Ohkuma M."/>
        </authorList>
    </citation>
    <scope>NUCLEOTIDE SEQUENCE [LARGE SCALE GENOMIC DNA]</scope>
    <source>
        <strain evidence="7 8">Q-1</strain>
    </source>
</reference>
<dbReference type="AlphaFoldDB" id="A0A5A7N8F7"/>
<proteinExistence type="inferred from homology"/>
<dbReference type="PANTHER" id="PTHR43461">
    <property type="entry name" value="TRANSMEMBRANE PROTEIN 256"/>
    <property type="match status" value="1"/>
</dbReference>
<evidence type="ECO:0000256" key="1">
    <source>
        <dbReference type="ARBA" id="ARBA00004141"/>
    </source>
</evidence>
<evidence type="ECO:0000313" key="7">
    <source>
        <dbReference type="EMBL" id="GER03680.1"/>
    </source>
</evidence>
<evidence type="ECO:0000256" key="6">
    <source>
        <dbReference type="SAM" id="Phobius"/>
    </source>
</evidence>
<feature type="transmembrane region" description="Helical" evidence="6">
    <location>
        <begin position="46"/>
        <end position="62"/>
    </location>
</feature>
<gene>
    <name evidence="7" type="ORF">JCM17846_13620</name>
</gene>
<dbReference type="InterPro" id="IPR006696">
    <property type="entry name" value="DUF423"/>
</dbReference>
<name>A0A5A7N8F7_9PROT</name>
<sequence>MNILIALAGVNGLMAVAALAAGAHILAARLDEQRLGWFTQAAQFQLIHGVALLALGIAALSIKTMPLIPATGMLWQAGVLLFCGSLYWLAFMGSGSLGVFHWLTPLGGLCLMAGWALLIVAGIRAPAL</sequence>
<evidence type="ECO:0000256" key="2">
    <source>
        <dbReference type="ARBA" id="ARBA00009694"/>
    </source>
</evidence>
<keyword evidence="3 6" id="KW-0812">Transmembrane</keyword>